<evidence type="ECO:0000259" key="8">
    <source>
        <dbReference type="Pfam" id="PF00962"/>
    </source>
</evidence>
<dbReference type="Pfam" id="PF00962">
    <property type="entry name" value="A_deaminase"/>
    <property type="match status" value="1"/>
</dbReference>
<reference evidence="9 10" key="1">
    <citation type="submission" date="2014-10" db="EMBL/GenBank/DDBJ databases">
        <title>Draft genome of the hookworm Ancylostoma caninum.</title>
        <authorList>
            <person name="Mitreva M."/>
        </authorList>
    </citation>
    <scope>NUCLEOTIDE SEQUENCE [LARGE SCALE GENOMIC DNA]</scope>
    <source>
        <strain evidence="9 10">Baltimore</strain>
    </source>
</reference>
<protein>
    <recommendedName>
        <fullName evidence="8">Adenosine deaminase domain-containing protein</fullName>
    </recommendedName>
</protein>
<keyword evidence="4" id="KW-0378">Hydrolase</keyword>
<dbReference type="InterPro" id="IPR006330">
    <property type="entry name" value="Ado/ade_deaminase"/>
</dbReference>
<evidence type="ECO:0000256" key="6">
    <source>
        <dbReference type="ARBA" id="ARBA00023080"/>
    </source>
</evidence>
<evidence type="ECO:0000313" key="10">
    <source>
        <dbReference type="Proteomes" id="UP000252519"/>
    </source>
</evidence>
<dbReference type="PANTHER" id="PTHR11409">
    <property type="entry name" value="ADENOSINE DEAMINASE"/>
    <property type="match status" value="1"/>
</dbReference>
<dbReference type="GO" id="GO:0009117">
    <property type="term" value="P:nucleotide metabolic process"/>
    <property type="evidence" value="ECO:0007669"/>
    <property type="project" value="UniProtKB-KW"/>
</dbReference>
<dbReference type="Proteomes" id="UP000252519">
    <property type="component" value="Unassembled WGS sequence"/>
</dbReference>
<dbReference type="GO" id="GO:0046103">
    <property type="term" value="P:inosine biosynthetic process"/>
    <property type="evidence" value="ECO:0007669"/>
    <property type="project" value="TreeGrafter"/>
</dbReference>
<keyword evidence="5" id="KW-0862">Zinc</keyword>
<keyword evidence="3" id="KW-0479">Metal-binding</keyword>
<evidence type="ECO:0000256" key="1">
    <source>
        <dbReference type="ARBA" id="ARBA00001947"/>
    </source>
</evidence>
<evidence type="ECO:0000256" key="3">
    <source>
        <dbReference type="ARBA" id="ARBA00022723"/>
    </source>
</evidence>
<proteinExistence type="inferred from homology"/>
<gene>
    <name evidence="9" type="ORF">ANCCAN_08655</name>
</gene>
<dbReference type="InterPro" id="IPR001365">
    <property type="entry name" value="A_deaminase_dom"/>
</dbReference>
<accession>A0A368GLZ2</accession>
<comment type="caution">
    <text evidence="9">The sequence shown here is derived from an EMBL/GenBank/DDBJ whole genome shotgun (WGS) entry which is preliminary data.</text>
</comment>
<keyword evidence="6" id="KW-0546">Nucleotide metabolism</keyword>
<evidence type="ECO:0000256" key="2">
    <source>
        <dbReference type="ARBA" id="ARBA00006676"/>
    </source>
</evidence>
<comment type="catalytic activity">
    <reaction evidence="7">
        <text>N(6)-methyl-AMP + H2O + H(+) = IMP + methylamine</text>
        <dbReference type="Rhea" id="RHEA:16001"/>
        <dbReference type="ChEBI" id="CHEBI:15377"/>
        <dbReference type="ChEBI" id="CHEBI:15378"/>
        <dbReference type="ChEBI" id="CHEBI:58053"/>
        <dbReference type="ChEBI" id="CHEBI:59338"/>
        <dbReference type="ChEBI" id="CHEBI:144842"/>
    </reaction>
    <physiologicalReaction direction="left-to-right" evidence="7">
        <dbReference type="Rhea" id="RHEA:16002"/>
    </physiologicalReaction>
</comment>
<dbReference type="InterPro" id="IPR032466">
    <property type="entry name" value="Metal_Hydrolase"/>
</dbReference>
<dbReference type="AlphaFoldDB" id="A0A368GLZ2"/>
<dbReference type="GO" id="GO:0006154">
    <property type="term" value="P:adenosine catabolic process"/>
    <property type="evidence" value="ECO:0007669"/>
    <property type="project" value="TreeGrafter"/>
</dbReference>
<dbReference type="SUPFAM" id="SSF51556">
    <property type="entry name" value="Metallo-dependent hydrolases"/>
    <property type="match status" value="1"/>
</dbReference>
<keyword evidence="10" id="KW-1185">Reference proteome</keyword>
<evidence type="ECO:0000256" key="7">
    <source>
        <dbReference type="ARBA" id="ARBA00048787"/>
    </source>
</evidence>
<dbReference type="EMBL" id="JOJR01000104">
    <property type="protein sequence ID" value="RCN45354.1"/>
    <property type="molecule type" value="Genomic_DNA"/>
</dbReference>
<evidence type="ECO:0000256" key="4">
    <source>
        <dbReference type="ARBA" id="ARBA00022801"/>
    </source>
</evidence>
<dbReference type="PANTHER" id="PTHR11409:SF42">
    <property type="entry name" value="ADENOSINE DEAMINASE-LIKE PROTEIN"/>
    <property type="match status" value="1"/>
</dbReference>
<dbReference type="GO" id="GO:0046872">
    <property type="term" value="F:metal ion binding"/>
    <property type="evidence" value="ECO:0007669"/>
    <property type="project" value="UniProtKB-KW"/>
</dbReference>
<evidence type="ECO:0000256" key="5">
    <source>
        <dbReference type="ARBA" id="ARBA00022833"/>
    </source>
</evidence>
<dbReference type="OrthoDB" id="272271at2759"/>
<sequence>MRSGMNPALEEKRKCGSSLYELIINHGSVFKIFPLIQSLTTSREAVKTATIDVIKEFADDGVIYLELRSTPRATSEMSKQAYIGALIEGIVQGSRDYGLVTRLLLSIDRRQSVEEAEHTVEMAAAEREWNY</sequence>
<dbReference type="GO" id="GO:0004000">
    <property type="term" value="F:adenosine deaminase activity"/>
    <property type="evidence" value="ECO:0007669"/>
    <property type="project" value="TreeGrafter"/>
</dbReference>
<evidence type="ECO:0000313" key="9">
    <source>
        <dbReference type="EMBL" id="RCN45354.1"/>
    </source>
</evidence>
<feature type="domain" description="Adenosine deaminase" evidence="8">
    <location>
        <begin position="32"/>
        <end position="125"/>
    </location>
</feature>
<comment type="cofactor">
    <cofactor evidence="1">
        <name>Zn(2+)</name>
        <dbReference type="ChEBI" id="CHEBI:29105"/>
    </cofactor>
</comment>
<dbReference type="Gene3D" id="3.20.20.140">
    <property type="entry name" value="Metal-dependent hydrolases"/>
    <property type="match status" value="1"/>
</dbReference>
<comment type="similarity">
    <text evidence="2">Belongs to the metallo-dependent hydrolases superfamily. Adenosine and AMP deaminases family.</text>
</comment>
<name>A0A368GLZ2_ANCCA</name>
<dbReference type="STRING" id="29170.A0A368GLZ2"/>
<organism evidence="9 10">
    <name type="scientific">Ancylostoma caninum</name>
    <name type="common">Dog hookworm</name>
    <dbReference type="NCBI Taxonomy" id="29170"/>
    <lineage>
        <taxon>Eukaryota</taxon>
        <taxon>Metazoa</taxon>
        <taxon>Ecdysozoa</taxon>
        <taxon>Nematoda</taxon>
        <taxon>Chromadorea</taxon>
        <taxon>Rhabditida</taxon>
        <taxon>Rhabditina</taxon>
        <taxon>Rhabditomorpha</taxon>
        <taxon>Strongyloidea</taxon>
        <taxon>Ancylostomatidae</taxon>
        <taxon>Ancylostomatinae</taxon>
        <taxon>Ancylostoma</taxon>
    </lineage>
</organism>